<dbReference type="Pfam" id="PF01453">
    <property type="entry name" value="B_lectin"/>
    <property type="match status" value="1"/>
</dbReference>
<evidence type="ECO:0000259" key="23">
    <source>
        <dbReference type="PROSITE" id="PS50011"/>
    </source>
</evidence>
<evidence type="ECO:0000256" key="9">
    <source>
        <dbReference type="ARBA" id="ARBA00022741"/>
    </source>
</evidence>
<keyword evidence="8" id="KW-0430">Lectin</keyword>
<evidence type="ECO:0000256" key="12">
    <source>
        <dbReference type="ARBA" id="ARBA00022989"/>
    </source>
</evidence>
<feature type="domain" description="Bulb-type lectin" evidence="24">
    <location>
        <begin position="55"/>
        <end position="184"/>
    </location>
</feature>
<evidence type="ECO:0000256" key="13">
    <source>
        <dbReference type="ARBA" id="ARBA00023136"/>
    </source>
</evidence>
<dbReference type="CDD" id="cd14066">
    <property type="entry name" value="STKc_IRAK"/>
    <property type="match status" value="1"/>
</dbReference>
<reference evidence="26 27" key="1">
    <citation type="submission" date="2024-11" db="EMBL/GenBank/DDBJ databases">
        <title>A near-complete genome assembly of Cinchona calisaya.</title>
        <authorList>
            <person name="Lian D.C."/>
            <person name="Zhao X.W."/>
            <person name="Wei L."/>
        </authorList>
    </citation>
    <scope>NUCLEOTIDE SEQUENCE [LARGE SCALE GENOMIC DNA]</scope>
    <source>
        <tissue evidence="26">Nenye</tissue>
    </source>
</reference>
<evidence type="ECO:0000256" key="3">
    <source>
        <dbReference type="ARBA" id="ARBA00022536"/>
    </source>
</evidence>
<dbReference type="FunFam" id="2.90.10.30:FF:000003">
    <property type="entry name" value="Os04g0303100 protein"/>
    <property type="match status" value="1"/>
</dbReference>
<dbReference type="PANTHER" id="PTHR47976:SF30">
    <property type="entry name" value="RECEPTOR-LIKE SERINE_THREONINE-PROTEIN KINASE"/>
    <property type="match status" value="1"/>
</dbReference>
<evidence type="ECO:0000256" key="16">
    <source>
        <dbReference type="ARBA" id="ARBA00023180"/>
    </source>
</evidence>
<dbReference type="InterPro" id="IPR011009">
    <property type="entry name" value="Kinase-like_dom_sf"/>
</dbReference>
<dbReference type="EMBL" id="JBJUIK010000012">
    <property type="protein sequence ID" value="KAL3509079.1"/>
    <property type="molecule type" value="Genomic_DNA"/>
</dbReference>
<dbReference type="FunFam" id="1.10.510.10:FF:000248">
    <property type="entry name" value="S-receptor-like kinase 5"/>
    <property type="match status" value="1"/>
</dbReference>
<sequence length="830" mass="92570">MAVLEQRLLYYVTVLAILLLHCSSFLSAQIPQNYSSTANISTTWINHPLPILNSTNLNTATPILIRGLGFACGFYCNWDGKVSSRDCVFGVLIYQNRFSLPDGYSLLFLQFPQLVWSTNRNNLVQPNATLQLTQDGDLVLANSDGTLVWSSNTAGKSVSGMKLTEMGNLVLFGRNNEIIWQSFDHPTDSLLLGQQLAPGQQLTLTASVSATNLSEGLLSLTISHDGLSAYTESNPPQQYFAYSFYDYPAEFRNGSFGGMDIPPASAAQFMRFGPDGHLKVYEWAGSNWLPVADLLATDFGDCGYPMVCGRYGVCSNGQCGCPETTNSQAAFFSQINFRQPNLGCSLVTPISCDHSQYHSLLELNNTYYFAFNSSSYAKKIKAEDCKNMCLSNCSCKAALFSIDPGEKTSKRKGSCLLLNEVFSMTNHENYMGLYYNTTLFVKVQNHYDKPSRHKIVILAYTLGAFFGVFFVIGSCLVIFRHRLKESNEIEGDFLDQVPGMPTRYSYENLKAATEDFSQKLGEGGFGSVYEGALNDGIKIAVKCLDGLGQVKDSFLVEVKTIGSIHHVNLVKLIGFCFEKSHRLLVYEYMANGSLDRWIFGGKQDHSLPWLTRKKIILDIAKGLAYLHEDCSQKIIHLDIKPQNILLDQHFNAKVSDFGLSKLIDKDQSRFVTTMRGTPGYLAPEWLNSEITEKVDVYSFGIVMLEILCGRKNLDWSKNEEDRHLLNVFKRKAEEEKLQDLVDKKNEDMLIHVEEAVEMMGIAAWCLQGNYTKRPSMSLVVKVLEGLVAAETNLDYDFTNSSVVRTFGDQRQEADDVAASLLLPSALSGPR</sequence>
<dbReference type="PROSITE" id="PS00107">
    <property type="entry name" value="PROTEIN_KINASE_ATP"/>
    <property type="match status" value="1"/>
</dbReference>
<dbReference type="InterPro" id="IPR000719">
    <property type="entry name" value="Prot_kinase_dom"/>
</dbReference>
<dbReference type="Gene3D" id="1.10.510.10">
    <property type="entry name" value="Transferase(Phosphotransferase) domain 1"/>
    <property type="match status" value="1"/>
</dbReference>
<dbReference type="InterPro" id="IPR017441">
    <property type="entry name" value="Protein_kinase_ATP_BS"/>
</dbReference>
<dbReference type="Proteomes" id="UP001630127">
    <property type="component" value="Unassembled WGS sequence"/>
</dbReference>
<dbReference type="GO" id="GO:0030246">
    <property type="term" value="F:carbohydrate binding"/>
    <property type="evidence" value="ECO:0007669"/>
    <property type="project" value="UniProtKB-KW"/>
</dbReference>
<dbReference type="PROSITE" id="PS50011">
    <property type="entry name" value="PROTEIN_KINASE_DOM"/>
    <property type="match status" value="1"/>
</dbReference>
<comment type="catalytic activity">
    <reaction evidence="17 19">
        <text>L-threonyl-[protein] + ATP = O-phospho-L-threonyl-[protein] + ADP + H(+)</text>
        <dbReference type="Rhea" id="RHEA:46608"/>
        <dbReference type="Rhea" id="RHEA-COMP:11060"/>
        <dbReference type="Rhea" id="RHEA-COMP:11605"/>
        <dbReference type="ChEBI" id="CHEBI:15378"/>
        <dbReference type="ChEBI" id="CHEBI:30013"/>
        <dbReference type="ChEBI" id="CHEBI:30616"/>
        <dbReference type="ChEBI" id="CHEBI:61977"/>
        <dbReference type="ChEBI" id="CHEBI:456216"/>
        <dbReference type="EC" id="2.7.11.1"/>
    </reaction>
</comment>
<dbReference type="InterPro" id="IPR003609">
    <property type="entry name" value="Pan_app"/>
</dbReference>
<dbReference type="PIRSF" id="PIRSF000641">
    <property type="entry name" value="SRK"/>
    <property type="match status" value="1"/>
</dbReference>
<evidence type="ECO:0000256" key="15">
    <source>
        <dbReference type="ARBA" id="ARBA00023170"/>
    </source>
</evidence>
<keyword evidence="10 19" id="KW-0418">Kinase</keyword>
<evidence type="ECO:0000256" key="20">
    <source>
        <dbReference type="PROSITE-ProRule" id="PRU10141"/>
    </source>
</evidence>
<feature type="chain" id="PRO_5044825168" description="Receptor-like serine/threonine-protein kinase" evidence="22">
    <location>
        <begin position="29"/>
        <end position="830"/>
    </location>
</feature>
<dbReference type="SMART" id="SM00220">
    <property type="entry name" value="S_TKc"/>
    <property type="match status" value="1"/>
</dbReference>
<gene>
    <name evidence="26" type="ORF">ACH5RR_028480</name>
</gene>
<evidence type="ECO:0000256" key="10">
    <source>
        <dbReference type="ARBA" id="ARBA00022777"/>
    </source>
</evidence>
<dbReference type="Gene3D" id="3.30.200.20">
    <property type="entry name" value="Phosphorylase Kinase, domain 1"/>
    <property type="match status" value="1"/>
</dbReference>
<keyword evidence="6 21" id="KW-0812">Transmembrane</keyword>
<proteinExistence type="inferred from homology"/>
<evidence type="ECO:0000256" key="5">
    <source>
        <dbReference type="ARBA" id="ARBA00022679"/>
    </source>
</evidence>
<comment type="catalytic activity">
    <reaction evidence="18 19">
        <text>L-seryl-[protein] + ATP = O-phospho-L-seryl-[protein] + ADP + H(+)</text>
        <dbReference type="Rhea" id="RHEA:17989"/>
        <dbReference type="Rhea" id="RHEA-COMP:9863"/>
        <dbReference type="Rhea" id="RHEA-COMP:11604"/>
        <dbReference type="ChEBI" id="CHEBI:15378"/>
        <dbReference type="ChEBI" id="CHEBI:29999"/>
        <dbReference type="ChEBI" id="CHEBI:30616"/>
        <dbReference type="ChEBI" id="CHEBI:83421"/>
        <dbReference type="ChEBI" id="CHEBI:456216"/>
        <dbReference type="EC" id="2.7.11.1"/>
    </reaction>
</comment>
<organism evidence="26 27">
    <name type="scientific">Cinchona calisaya</name>
    <dbReference type="NCBI Taxonomy" id="153742"/>
    <lineage>
        <taxon>Eukaryota</taxon>
        <taxon>Viridiplantae</taxon>
        <taxon>Streptophyta</taxon>
        <taxon>Embryophyta</taxon>
        <taxon>Tracheophyta</taxon>
        <taxon>Spermatophyta</taxon>
        <taxon>Magnoliopsida</taxon>
        <taxon>eudicotyledons</taxon>
        <taxon>Gunneridae</taxon>
        <taxon>Pentapetalae</taxon>
        <taxon>asterids</taxon>
        <taxon>lamiids</taxon>
        <taxon>Gentianales</taxon>
        <taxon>Rubiaceae</taxon>
        <taxon>Cinchonoideae</taxon>
        <taxon>Cinchoneae</taxon>
        <taxon>Cinchona</taxon>
    </lineage>
</organism>
<evidence type="ECO:0000256" key="8">
    <source>
        <dbReference type="ARBA" id="ARBA00022734"/>
    </source>
</evidence>
<dbReference type="SUPFAM" id="SSF56112">
    <property type="entry name" value="Protein kinase-like (PK-like)"/>
    <property type="match status" value="1"/>
</dbReference>
<evidence type="ECO:0000313" key="26">
    <source>
        <dbReference type="EMBL" id="KAL3509079.1"/>
    </source>
</evidence>
<dbReference type="SUPFAM" id="SSF51110">
    <property type="entry name" value="alpha-D-mannose-specific plant lectins"/>
    <property type="match status" value="1"/>
</dbReference>
<evidence type="ECO:0000256" key="14">
    <source>
        <dbReference type="ARBA" id="ARBA00023157"/>
    </source>
</evidence>
<dbReference type="CDD" id="cd00028">
    <property type="entry name" value="B_lectin"/>
    <property type="match status" value="1"/>
</dbReference>
<evidence type="ECO:0000256" key="6">
    <source>
        <dbReference type="ARBA" id="ARBA00022692"/>
    </source>
</evidence>
<evidence type="ECO:0000313" key="27">
    <source>
        <dbReference type="Proteomes" id="UP001630127"/>
    </source>
</evidence>
<evidence type="ECO:0000256" key="22">
    <source>
        <dbReference type="SAM" id="SignalP"/>
    </source>
</evidence>
<dbReference type="Pfam" id="PF08276">
    <property type="entry name" value="PAN_2"/>
    <property type="match status" value="1"/>
</dbReference>
<keyword evidence="12 21" id="KW-1133">Transmembrane helix</keyword>
<dbReference type="InterPro" id="IPR001480">
    <property type="entry name" value="Bulb-type_lectin_dom"/>
</dbReference>
<evidence type="ECO:0000256" key="1">
    <source>
        <dbReference type="ARBA" id="ARBA00004479"/>
    </source>
</evidence>
<comment type="similarity">
    <text evidence="19">Belongs to the protein kinase superfamily. Ser/Thr protein kinase family.</text>
</comment>
<protein>
    <recommendedName>
        <fullName evidence="19">Receptor-like serine/threonine-protein kinase</fullName>
        <ecNumber evidence="19">2.7.11.1</ecNumber>
    </recommendedName>
</protein>
<dbReference type="InterPro" id="IPR051343">
    <property type="entry name" value="G-type_lectin_kinases/EP1-like"/>
</dbReference>
<accession>A0ABD2YSM5</accession>
<evidence type="ECO:0000256" key="18">
    <source>
        <dbReference type="ARBA" id="ARBA00048679"/>
    </source>
</evidence>
<dbReference type="Pfam" id="PF00069">
    <property type="entry name" value="Pkinase"/>
    <property type="match status" value="1"/>
</dbReference>
<feature type="domain" description="Apple" evidence="25">
    <location>
        <begin position="352"/>
        <end position="439"/>
    </location>
</feature>
<keyword evidence="27" id="KW-1185">Reference proteome</keyword>
<feature type="domain" description="Protein kinase" evidence="23">
    <location>
        <begin position="514"/>
        <end position="787"/>
    </location>
</feature>
<feature type="binding site" evidence="20">
    <location>
        <position position="542"/>
    </location>
    <ligand>
        <name>ATP</name>
        <dbReference type="ChEBI" id="CHEBI:30616"/>
    </ligand>
</feature>
<evidence type="ECO:0000256" key="17">
    <source>
        <dbReference type="ARBA" id="ARBA00047899"/>
    </source>
</evidence>
<name>A0ABD2YSM5_9GENT</name>
<keyword evidence="14" id="KW-1015">Disulfide bond</keyword>
<evidence type="ECO:0000256" key="19">
    <source>
        <dbReference type="PIRNR" id="PIRNR000641"/>
    </source>
</evidence>
<dbReference type="SMART" id="SM00108">
    <property type="entry name" value="B_lectin"/>
    <property type="match status" value="1"/>
</dbReference>
<dbReference type="GO" id="GO:0016020">
    <property type="term" value="C:membrane"/>
    <property type="evidence" value="ECO:0007669"/>
    <property type="project" value="UniProtKB-SubCell"/>
</dbReference>
<dbReference type="InterPro" id="IPR024171">
    <property type="entry name" value="SRK-like_kinase"/>
</dbReference>
<evidence type="ECO:0000256" key="11">
    <source>
        <dbReference type="ARBA" id="ARBA00022840"/>
    </source>
</evidence>
<keyword evidence="15" id="KW-0675">Receptor</keyword>
<dbReference type="PROSITE" id="PS00108">
    <property type="entry name" value="PROTEIN_KINASE_ST"/>
    <property type="match status" value="1"/>
</dbReference>
<keyword evidence="2 19" id="KW-0723">Serine/threonine-protein kinase</keyword>
<evidence type="ECO:0000256" key="21">
    <source>
        <dbReference type="SAM" id="Phobius"/>
    </source>
</evidence>
<evidence type="ECO:0000256" key="7">
    <source>
        <dbReference type="ARBA" id="ARBA00022729"/>
    </source>
</evidence>
<dbReference type="InterPro" id="IPR036426">
    <property type="entry name" value="Bulb-type_lectin_dom_sf"/>
</dbReference>
<keyword evidence="7 22" id="KW-0732">Signal</keyword>
<keyword evidence="9 19" id="KW-0547">Nucleotide-binding</keyword>
<keyword evidence="13 21" id="KW-0472">Membrane</keyword>
<keyword evidence="5 19" id="KW-0808">Transferase</keyword>
<dbReference type="Gene3D" id="2.90.10.30">
    <property type="match status" value="1"/>
</dbReference>
<comment type="subcellular location">
    <subcellularLocation>
        <location evidence="1">Membrane</location>
        <topology evidence="1">Single-pass type I membrane protein</topology>
    </subcellularLocation>
</comment>
<evidence type="ECO:0000256" key="4">
    <source>
        <dbReference type="ARBA" id="ARBA00022553"/>
    </source>
</evidence>
<dbReference type="FunFam" id="3.30.200.20:FF:000178">
    <property type="entry name" value="serine/threonine-protein kinase PBS1-like"/>
    <property type="match status" value="1"/>
</dbReference>
<evidence type="ECO:0000259" key="24">
    <source>
        <dbReference type="PROSITE" id="PS50927"/>
    </source>
</evidence>
<evidence type="ECO:0000256" key="2">
    <source>
        <dbReference type="ARBA" id="ARBA00022527"/>
    </source>
</evidence>
<keyword evidence="11 19" id="KW-0067">ATP-binding</keyword>
<evidence type="ECO:0000259" key="25">
    <source>
        <dbReference type="PROSITE" id="PS50948"/>
    </source>
</evidence>
<feature type="transmembrane region" description="Helical" evidence="21">
    <location>
        <begin position="457"/>
        <end position="479"/>
    </location>
</feature>
<dbReference type="InterPro" id="IPR008271">
    <property type="entry name" value="Ser/Thr_kinase_AS"/>
</dbReference>
<dbReference type="PANTHER" id="PTHR47976">
    <property type="entry name" value="G-TYPE LECTIN S-RECEPTOR-LIKE SERINE/THREONINE-PROTEIN KINASE SD2-5"/>
    <property type="match status" value="1"/>
</dbReference>
<dbReference type="GO" id="GO:0005524">
    <property type="term" value="F:ATP binding"/>
    <property type="evidence" value="ECO:0007669"/>
    <property type="project" value="UniProtKB-UniRule"/>
</dbReference>
<dbReference type="GO" id="GO:0004674">
    <property type="term" value="F:protein serine/threonine kinase activity"/>
    <property type="evidence" value="ECO:0007669"/>
    <property type="project" value="UniProtKB-KW"/>
</dbReference>
<feature type="signal peptide" evidence="22">
    <location>
        <begin position="1"/>
        <end position="28"/>
    </location>
</feature>
<keyword evidence="3" id="KW-0245">EGF-like domain</keyword>
<dbReference type="AlphaFoldDB" id="A0ABD2YSM5"/>
<dbReference type="PROSITE" id="PS50927">
    <property type="entry name" value="BULB_LECTIN"/>
    <property type="match status" value="1"/>
</dbReference>
<dbReference type="PROSITE" id="PS50948">
    <property type="entry name" value="PAN"/>
    <property type="match status" value="1"/>
</dbReference>
<comment type="caution">
    <text evidence="26">The sequence shown here is derived from an EMBL/GenBank/DDBJ whole genome shotgun (WGS) entry which is preliminary data.</text>
</comment>
<keyword evidence="16" id="KW-0325">Glycoprotein</keyword>
<keyword evidence="4" id="KW-0597">Phosphoprotein</keyword>
<dbReference type="EC" id="2.7.11.1" evidence="19"/>